<feature type="transmembrane region" description="Helical" evidence="6">
    <location>
        <begin position="283"/>
        <end position="301"/>
    </location>
</feature>
<feature type="domain" description="Major facilitator superfamily (MFS) profile" evidence="7">
    <location>
        <begin position="9"/>
        <end position="410"/>
    </location>
</feature>
<evidence type="ECO:0000313" key="9">
    <source>
        <dbReference type="Proteomes" id="UP000818266"/>
    </source>
</evidence>
<feature type="transmembrane region" description="Helical" evidence="6">
    <location>
        <begin position="216"/>
        <end position="238"/>
    </location>
</feature>
<gene>
    <name evidence="8" type="ORF">FK219_002100</name>
</gene>
<dbReference type="PANTHER" id="PTHR43124">
    <property type="entry name" value="PURINE EFFLUX PUMP PBUE"/>
    <property type="match status" value="1"/>
</dbReference>
<protein>
    <submittedName>
        <fullName evidence="8">MFS transporter</fullName>
    </submittedName>
</protein>
<evidence type="ECO:0000256" key="6">
    <source>
        <dbReference type="SAM" id="Phobius"/>
    </source>
</evidence>
<dbReference type="EMBL" id="VIKT02000002">
    <property type="protein sequence ID" value="NHF62040.1"/>
    <property type="molecule type" value="Genomic_DNA"/>
</dbReference>
<dbReference type="InterPro" id="IPR020846">
    <property type="entry name" value="MFS_dom"/>
</dbReference>
<proteinExistence type="predicted"/>
<feature type="transmembrane region" description="Helical" evidence="6">
    <location>
        <begin position="44"/>
        <end position="67"/>
    </location>
</feature>
<accession>A0A9E5JM63</accession>
<keyword evidence="3 6" id="KW-0812">Transmembrane</keyword>
<feature type="transmembrane region" description="Helical" evidence="6">
    <location>
        <begin position="250"/>
        <end position="271"/>
    </location>
</feature>
<comment type="subcellular location">
    <subcellularLocation>
        <location evidence="1">Cell membrane</location>
        <topology evidence="1">Multi-pass membrane protein</topology>
    </subcellularLocation>
</comment>
<reference evidence="8 9" key="1">
    <citation type="submission" date="2020-03" db="EMBL/GenBank/DDBJ databases">
        <title>Chryseoglobus sp. isolated from a deep-sea seamount.</title>
        <authorList>
            <person name="Zhang D.-C."/>
        </authorList>
    </citation>
    <scope>NUCLEOTIDE SEQUENCE [LARGE SCALE GENOMIC DNA]</scope>
    <source>
        <strain evidence="8 9">KN1116</strain>
    </source>
</reference>
<dbReference type="AlphaFoldDB" id="A0A9E5JM63"/>
<dbReference type="PROSITE" id="PS50850">
    <property type="entry name" value="MFS"/>
    <property type="match status" value="1"/>
</dbReference>
<dbReference type="RefSeq" id="WP_152582938.1">
    <property type="nucleotide sequence ID" value="NZ_JAVJPO010000003.1"/>
</dbReference>
<feature type="transmembrane region" description="Helical" evidence="6">
    <location>
        <begin position="386"/>
        <end position="405"/>
    </location>
</feature>
<keyword evidence="5 6" id="KW-0472">Membrane</keyword>
<evidence type="ECO:0000256" key="5">
    <source>
        <dbReference type="ARBA" id="ARBA00023136"/>
    </source>
</evidence>
<evidence type="ECO:0000313" key="8">
    <source>
        <dbReference type="EMBL" id="NHF62040.1"/>
    </source>
</evidence>
<dbReference type="InterPro" id="IPR036259">
    <property type="entry name" value="MFS_trans_sf"/>
</dbReference>
<dbReference type="Pfam" id="PF07690">
    <property type="entry name" value="MFS_1"/>
    <property type="match status" value="1"/>
</dbReference>
<name>A0A9E5JM63_9MICO</name>
<feature type="transmembrane region" description="Helical" evidence="6">
    <location>
        <begin position="307"/>
        <end position="331"/>
    </location>
</feature>
<evidence type="ECO:0000256" key="1">
    <source>
        <dbReference type="ARBA" id="ARBA00004651"/>
    </source>
</evidence>
<comment type="caution">
    <text evidence="8">The sequence shown here is derived from an EMBL/GenBank/DDBJ whole genome shotgun (WGS) entry which is preliminary data.</text>
</comment>
<keyword evidence="2" id="KW-1003">Cell membrane</keyword>
<evidence type="ECO:0000256" key="4">
    <source>
        <dbReference type="ARBA" id="ARBA00022989"/>
    </source>
</evidence>
<dbReference type="CDD" id="cd06174">
    <property type="entry name" value="MFS"/>
    <property type="match status" value="1"/>
</dbReference>
<dbReference type="GO" id="GO:0022857">
    <property type="term" value="F:transmembrane transporter activity"/>
    <property type="evidence" value="ECO:0007669"/>
    <property type="project" value="InterPro"/>
</dbReference>
<sequence>MDSRRAIVVLAIACVAYVVAILQRTSLGVVGVDATTRFSIDATALSSLAVLQLGVYASLQIPVGVLIDRFGPRVLIAAGALSMALGQAAVGLASELGVAIVGRVLVGAGDAMTFLSVLRLLGAWFSPRRLPQLQQWVGTLGQSGQLLSAIPFAGLLGVAGWTTAFLSVASLSLLACLLVVAAVRDAPTDHVDERALTLRIALARLKEALRRPGTRLGFWAHAVTQSSPTMFVLLWGYPFLSVGLGYSRELTGALLGLIVVAGALTGPVIGLLSARYPLRRSSIVLGIVTITAIAWAALLLPGDPPSLPAVVVFLTILAVGGPGSLIGFDFARTFNPSASHGAATGFVNVGGFVTTVVLVLVVGLALDAVSGGTTPAELYAWQNWRVAFALQCPVIGLAVVGLIVARRRTRRRLVEEEGIAVAPLWTALVANWRRRRGHGRG</sequence>
<evidence type="ECO:0000259" key="7">
    <source>
        <dbReference type="PROSITE" id="PS50850"/>
    </source>
</evidence>
<keyword evidence="9" id="KW-1185">Reference proteome</keyword>
<feature type="transmembrane region" description="Helical" evidence="6">
    <location>
        <begin position="164"/>
        <end position="183"/>
    </location>
</feature>
<dbReference type="InterPro" id="IPR050189">
    <property type="entry name" value="MFS_Efflux_Transporters"/>
</dbReference>
<dbReference type="GO" id="GO:0005886">
    <property type="term" value="C:plasma membrane"/>
    <property type="evidence" value="ECO:0007669"/>
    <property type="project" value="UniProtKB-SubCell"/>
</dbReference>
<dbReference type="OrthoDB" id="4332123at2"/>
<dbReference type="InterPro" id="IPR011701">
    <property type="entry name" value="MFS"/>
</dbReference>
<dbReference type="SUPFAM" id="SSF103473">
    <property type="entry name" value="MFS general substrate transporter"/>
    <property type="match status" value="1"/>
</dbReference>
<dbReference type="PANTHER" id="PTHR43124:SF3">
    <property type="entry name" value="CHLORAMPHENICOL EFFLUX PUMP RV0191"/>
    <property type="match status" value="1"/>
</dbReference>
<dbReference type="Proteomes" id="UP000818266">
    <property type="component" value="Unassembled WGS sequence"/>
</dbReference>
<dbReference type="Gene3D" id="1.20.1250.20">
    <property type="entry name" value="MFS general substrate transporter like domains"/>
    <property type="match status" value="2"/>
</dbReference>
<feature type="transmembrane region" description="Helical" evidence="6">
    <location>
        <begin position="74"/>
        <end position="94"/>
    </location>
</feature>
<evidence type="ECO:0000256" key="3">
    <source>
        <dbReference type="ARBA" id="ARBA00022692"/>
    </source>
</evidence>
<keyword evidence="4 6" id="KW-1133">Transmembrane helix</keyword>
<organism evidence="8 9">
    <name type="scientific">Microcella pacifica</name>
    <dbReference type="NCBI Taxonomy" id="2591847"/>
    <lineage>
        <taxon>Bacteria</taxon>
        <taxon>Bacillati</taxon>
        <taxon>Actinomycetota</taxon>
        <taxon>Actinomycetes</taxon>
        <taxon>Micrococcales</taxon>
        <taxon>Microbacteriaceae</taxon>
        <taxon>Microcella</taxon>
    </lineage>
</organism>
<evidence type="ECO:0000256" key="2">
    <source>
        <dbReference type="ARBA" id="ARBA00022475"/>
    </source>
</evidence>
<feature type="transmembrane region" description="Helical" evidence="6">
    <location>
        <begin position="343"/>
        <end position="366"/>
    </location>
</feature>